<evidence type="ECO:0000313" key="4">
    <source>
        <dbReference type="Proteomes" id="UP000623461"/>
    </source>
</evidence>
<feature type="region of interest" description="Disordered" evidence="1">
    <location>
        <begin position="45"/>
        <end position="89"/>
    </location>
</feature>
<evidence type="ECO:0000256" key="2">
    <source>
        <dbReference type="SAM" id="SignalP"/>
    </source>
</evidence>
<reference evidence="4" key="1">
    <citation type="journal article" date="2019" name="Int. J. Syst. Evol. Microbiol.">
        <title>The Global Catalogue of Microorganisms (GCM) 10K type strain sequencing project: providing services to taxonomists for standard genome sequencing and annotation.</title>
        <authorList>
            <consortium name="The Broad Institute Genomics Platform"/>
            <consortium name="The Broad Institute Genome Sequencing Center for Infectious Disease"/>
            <person name="Wu L."/>
            <person name="Ma J."/>
        </authorList>
    </citation>
    <scope>NUCLEOTIDE SEQUENCE [LARGE SCALE GENOMIC DNA]</scope>
    <source>
        <strain evidence="4">JCM 1365</strain>
    </source>
</reference>
<proteinExistence type="predicted"/>
<dbReference type="RefSeq" id="WP_052358313.1">
    <property type="nucleotide sequence ID" value="NZ_BMNZ01000003.1"/>
</dbReference>
<feature type="signal peptide" evidence="2">
    <location>
        <begin position="1"/>
        <end position="35"/>
    </location>
</feature>
<sequence length="235" mass="24348">MKTSAAITARPSTAPRARLRRLAVAGLVAPVVALAACSGEAAVTADPTAPAGATTTSPSSPATTSAQPTTTAPTTSATTSATTDAPPTDKVSYTSVKAVIKDPDLGHTITAVRVARHLKWPSGQPVGAEQFEIVGVRLTASAGSRYSASVDPSMFSLIAADPKQTVTPTSEFTKRWNAIPLKSAKRSTTTSGWVFFKVNRGTTSALRLAFNRPAYQVSTTDKNIGAKTFSVVLTK</sequence>
<name>A0ABQ2HW30_9MICO</name>
<evidence type="ECO:0008006" key="5">
    <source>
        <dbReference type="Google" id="ProtNLM"/>
    </source>
</evidence>
<protein>
    <recommendedName>
        <fullName evidence="5">Lipoprotein</fullName>
    </recommendedName>
</protein>
<keyword evidence="2" id="KW-0732">Signal</keyword>
<evidence type="ECO:0000256" key="1">
    <source>
        <dbReference type="SAM" id="MobiDB-lite"/>
    </source>
</evidence>
<gene>
    <name evidence="3" type="ORF">GCM10009721_19220</name>
</gene>
<feature type="chain" id="PRO_5045158149" description="Lipoprotein" evidence="2">
    <location>
        <begin position="36"/>
        <end position="235"/>
    </location>
</feature>
<comment type="caution">
    <text evidence="3">The sequence shown here is derived from an EMBL/GenBank/DDBJ whole genome shotgun (WGS) entry which is preliminary data.</text>
</comment>
<dbReference type="Proteomes" id="UP000623461">
    <property type="component" value="Unassembled WGS sequence"/>
</dbReference>
<keyword evidence="4" id="KW-1185">Reference proteome</keyword>
<organism evidence="3 4">
    <name type="scientific">Terrabacter tumescens</name>
    <dbReference type="NCBI Taxonomy" id="60443"/>
    <lineage>
        <taxon>Bacteria</taxon>
        <taxon>Bacillati</taxon>
        <taxon>Actinomycetota</taxon>
        <taxon>Actinomycetes</taxon>
        <taxon>Micrococcales</taxon>
        <taxon>Intrasporangiaceae</taxon>
        <taxon>Terrabacter</taxon>
    </lineage>
</organism>
<evidence type="ECO:0000313" key="3">
    <source>
        <dbReference type="EMBL" id="GGM93358.1"/>
    </source>
</evidence>
<accession>A0ABQ2HW30</accession>
<dbReference type="EMBL" id="BMNZ01000003">
    <property type="protein sequence ID" value="GGM93358.1"/>
    <property type="molecule type" value="Genomic_DNA"/>
</dbReference>